<evidence type="ECO:0000313" key="3">
    <source>
        <dbReference type="Proteomes" id="UP000250088"/>
    </source>
</evidence>
<reference evidence="3" key="1">
    <citation type="submission" date="2017-02" db="EMBL/GenBank/DDBJ databases">
        <title>Natronthermophilus aegyptiacus gen. nov.,sp. nov., an aerobic, extremely halophilic alkalithermophilic archaeon isolated from the athalassohaline Wadi An Natrun, Egypt.</title>
        <authorList>
            <person name="Zhao B."/>
        </authorList>
    </citation>
    <scope>NUCLEOTIDE SEQUENCE [LARGE SCALE GENOMIC DNA]</scope>
    <source>
        <strain evidence="3">JW/NM-HA 15</strain>
    </source>
</reference>
<feature type="compositionally biased region" description="Acidic residues" evidence="1">
    <location>
        <begin position="224"/>
        <end position="272"/>
    </location>
</feature>
<feature type="region of interest" description="Disordered" evidence="1">
    <location>
        <begin position="163"/>
        <end position="272"/>
    </location>
</feature>
<dbReference type="AlphaFoldDB" id="A0A2Z2HUL1"/>
<dbReference type="OrthoDB" id="157587at2157"/>
<name>A0A2Z2HUL1_9EURY</name>
<feature type="compositionally biased region" description="Pro residues" evidence="1">
    <location>
        <begin position="43"/>
        <end position="52"/>
    </location>
</feature>
<dbReference type="Pfam" id="PF24414">
    <property type="entry name" value="DUF7547"/>
    <property type="match status" value="1"/>
</dbReference>
<protein>
    <submittedName>
        <fullName evidence="2">Uncharacterized protein</fullName>
    </submittedName>
</protein>
<feature type="compositionally biased region" description="Basic and acidic residues" evidence="1">
    <location>
        <begin position="163"/>
        <end position="172"/>
    </location>
</feature>
<gene>
    <name evidence="2" type="ORF">B1756_02375</name>
</gene>
<evidence type="ECO:0000313" key="2">
    <source>
        <dbReference type="EMBL" id="ARS88714.1"/>
    </source>
</evidence>
<dbReference type="KEGG" id="naj:B1756_02375"/>
<sequence length="272" mass="29886">MADQDDDLAEAIRELTRTLEEVGEELGADRSRSPLRDPTGSMPRPPLRPPTPREFLAFTDEVALPALLAALESSVRTLEAFQRAIRLVRTEREARDRVTETADVTSDRATDLRRTTLDHLDTVLAELQRATTEGTLPADDRARELLEEARDLRDDVDDRLRRAAESSDRDRPSGGVQIDVQSGSIDHRSRNQDGEQDAEPEPDDKSAVDVDAELETLKDRYGQDDIDTDDDTAPATDGEEVDADDSDSNGTDDADDDGPDGDDTDGANGDET</sequence>
<dbReference type="EMBL" id="CP019893">
    <property type="protein sequence ID" value="ARS88714.1"/>
    <property type="molecule type" value="Genomic_DNA"/>
</dbReference>
<keyword evidence="3" id="KW-1185">Reference proteome</keyword>
<dbReference type="RefSeq" id="WP_086887098.1">
    <property type="nucleotide sequence ID" value="NZ_CP019893.1"/>
</dbReference>
<feature type="region of interest" description="Disordered" evidence="1">
    <location>
        <begin position="19"/>
        <end position="53"/>
    </location>
</feature>
<accession>A0A2Z2HUL1</accession>
<dbReference type="Proteomes" id="UP000250088">
    <property type="component" value="Chromosome"/>
</dbReference>
<proteinExistence type="predicted"/>
<evidence type="ECO:0000256" key="1">
    <source>
        <dbReference type="SAM" id="MobiDB-lite"/>
    </source>
</evidence>
<organism evidence="2 3">
    <name type="scientific">Natrarchaeobaculum aegyptiacum</name>
    <dbReference type="NCBI Taxonomy" id="745377"/>
    <lineage>
        <taxon>Archaea</taxon>
        <taxon>Methanobacteriati</taxon>
        <taxon>Methanobacteriota</taxon>
        <taxon>Stenosarchaea group</taxon>
        <taxon>Halobacteria</taxon>
        <taxon>Halobacteriales</taxon>
        <taxon>Natrialbaceae</taxon>
        <taxon>Natrarchaeobaculum</taxon>
    </lineage>
</organism>
<dbReference type="GeneID" id="32892888"/>
<dbReference type="InterPro" id="IPR055969">
    <property type="entry name" value="DUF7547"/>
</dbReference>